<gene>
    <name evidence="6" type="primary">nusB</name>
    <name evidence="8" type="ORF">J3R75_002976</name>
</gene>
<organism evidence="8 9">
    <name type="scientific">Oligosphaera ethanolica</name>
    <dbReference type="NCBI Taxonomy" id="760260"/>
    <lineage>
        <taxon>Bacteria</taxon>
        <taxon>Pseudomonadati</taxon>
        <taxon>Lentisphaerota</taxon>
        <taxon>Oligosphaeria</taxon>
        <taxon>Oligosphaerales</taxon>
        <taxon>Oligosphaeraceae</taxon>
        <taxon>Oligosphaera</taxon>
    </lineage>
</organism>
<dbReference type="Gene3D" id="1.10.940.10">
    <property type="entry name" value="NusB-like"/>
    <property type="match status" value="1"/>
</dbReference>
<dbReference type="Pfam" id="PF01029">
    <property type="entry name" value="NusB"/>
    <property type="match status" value="1"/>
</dbReference>
<dbReference type="GO" id="GO:0006353">
    <property type="term" value="P:DNA-templated transcription termination"/>
    <property type="evidence" value="ECO:0007669"/>
    <property type="project" value="UniProtKB-UniRule"/>
</dbReference>
<proteinExistence type="inferred from homology"/>
<evidence type="ECO:0000256" key="2">
    <source>
        <dbReference type="ARBA" id="ARBA00022814"/>
    </source>
</evidence>
<evidence type="ECO:0000256" key="6">
    <source>
        <dbReference type="HAMAP-Rule" id="MF_00073"/>
    </source>
</evidence>
<keyword evidence="2 6" id="KW-0889">Transcription antitermination</keyword>
<dbReference type="InterPro" id="IPR011605">
    <property type="entry name" value="NusB_fam"/>
</dbReference>
<keyword evidence="9" id="KW-1185">Reference proteome</keyword>
<comment type="caution">
    <text evidence="8">The sequence shown here is derived from an EMBL/GenBank/DDBJ whole genome shotgun (WGS) entry which is preliminary data.</text>
</comment>
<dbReference type="GO" id="GO:0031564">
    <property type="term" value="P:transcription antitermination"/>
    <property type="evidence" value="ECO:0007669"/>
    <property type="project" value="UniProtKB-KW"/>
</dbReference>
<evidence type="ECO:0000259" key="7">
    <source>
        <dbReference type="Pfam" id="PF01029"/>
    </source>
</evidence>
<evidence type="ECO:0000256" key="1">
    <source>
        <dbReference type="ARBA" id="ARBA00005952"/>
    </source>
</evidence>
<comment type="similarity">
    <text evidence="1 6">Belongs to the NusB family.</text>
</comment>
<dbReference type="PANTHER" id="PTHR11078">
    <property type="entry name" value="N UTILIZATION SUBSTANCE PROTEIN B-RELATED"/>
    <property type="match status" value="1"/>
</dbReference>
<dbReference type="Proteomes" id="UP001238163">
    <property type="component" value="Unassembled WGS sequence"/>
</dbReference>
<dbReference type="HAMAP" id="MF_00073">
    <property type="entry name" value="NusB"/>
    <property type="match status" value="1"/>
</dbReference>
<evidence type="ECO:0000313" key="8">
    <source>
        <dbReference type="EMBL" id="MDQ0290869.1"/>
    </source>
</evidence>
<dbReference type="RefSeq" id="WP_307262854.1">
    <property type="nucleotide sequence ID" value="NZ_JAUSVL010000001.1"/>
</dbReference>
<evidence type="ECO:0000256" key="3">
    <source>
        <dbReference type="ARBA" id="ARBA00022884"/>
    </source>
</evidence>
<dbReference type="InterPro" id="IPR035926">
    <property type="entry name" value="NusB-like_sf"/>
</dbReference>
<dbReference type="PANTHER" id="PTHR11078:SF3">
    <property type="entry name" value="ANTITERMINATION NUSB DOMAIN-CONTAINING PROTEIN"/>
    <property type="match status" value="1"/>
</dbReference>
<keyword evidence="4 6" id="KW-0805">Transcription regulation</keyword>
<feature type="domain" description="NusB/RsmB/TIM44" evidence="7">
    <location>
        <begin position="22"/>
        <end position="163"/>
    </location>
</feature>
<evidence type="ECO:0000256" key="5">
    <source>
        <dbReference type="ARBA" id="ARBA00023163"/>
    </source>
</evidence>
<reference evidence="8" key="1">
    <citation type="submission" date="2023-07" db="EMBL/GenBank/DDBJ databases">
        <title>Genomic Encyclopedia of Type Strains, Phase IV (KMG-IV): sequencing the most valuable type-strain genomes for metagenomic binning, comparative biology and taxonomic classification.</title>
        <authorList>
            <person name="Goeker M."/>
        </authorList>
    </citation>
    <scope>NUCLEOTIDE SEQUENCE</scope>
    <source>
        <strain evidence="8">DSM 24202</strain>
    </source>
</reference>
<evidence type="ECO:0000313" key="9">
    <source>
        <dbReference type="Proteomes" id="UP001238163"/>
    </source>
</evidence>
<dbReference type="EMBL" id="JAUSVL010000001">
    <property type="protein sequence ID" value="MDQ0290869.1"/>
    <property type="molecule type" value="Genomic_DNA"/>
</dbReference>
<keyword evidence="3 6" id="KW-0694">RNA-binding</keyword>
<accession>A0AAE3VIS1</accession>
<evidence type="ECO:0000256" key="4">
    <source>
        <dbReference type="ARBA" id="ARBA00023015"/>
    </source>
</evidence>
<sequence length="190" mass="20909">MPKEKQPGDKGGALFRRRRFWARTSAMQMLYQLDMQKTWEPDSNLLENFDELLATDGLLAEIDAELNPDDCNKAREYAWQLVAGVTEHHRELDDMIRPAALNWSLERISAVDRAILRLSAYEISKVGKVTPATAINEAVELAKRFGQAESPRFINGVLDNVRRAIVKKQLAADAAAGDGDGAGAGAGAKS</sequence>
<comment type="function">
    <text evidence="6">Involved in transcription antitermination. Required for transcription of ribosomal RNA (rRNA) genes. Binds specifically to the boxA antiterminator sequence of the ribosomal RNA (rrn) operons.</text>
</comment>
<name>A0AAE3VIS1_9BACT</name>
<keyword evidence="5 6" id="KW-0804">Transcription</keyword>
<dbReference type="AlphaFoldDB" id="A0AAE3VIS1"/>
<dbReference type="GO" id="GO:0003723">
    <property type="term" value="F:RNA binding"/>
    <property type="evidence" value="ECO:0007669"/>
    <property type="project" value="UniProtKB-UniRule"/>
</dbReference>
<dbReference type="InterPro" id="IPR006027">
    <property type="entry name" value="NusB_RsmB_TIM44"/>
</dbReference>
<protein>
    <recommendedName>
        <fullName evidence="6">Transcription antitermination protein NusB</fullName>
    </recommendedName>
    <alternativeName>
        <fullName evidence="6">Antitermination factor NusB</fullName>
    </alternativeName>
</protein>
<dbReference type="NCBIfam" id="TIGR01951">
    <property type="entry name" value="nusB"/>
    <property type="match status" value="1"/>
</dbReference>
<dbReference type="SUPFAM" id="SSF48013">
    <property type="entry name" value="NusB-like"/>
    <property type="match status" value="1"/>
</dbReference>
<dbReference type="GO" id="GO:0005829">
    <property type="term" value="C:cytosol"/>
    <property type="evidence" value="ECO:0007669"/>
    <property type="project" value="TreeGrafter"/>
</dbReference>